<reference evidence="2" key="1">
    <citation type="journal article" date="2019" name="Int. J. Syst. Evol. Microbiol.">
        <title>The Global Catalogue of Microorganisms (GCM) 10K type strain sequencing project: providing services to taxonomists for standard genome sequencing and annotation.</title>
        <authorList>
            <consortium name="The Broad Institute Genomics Platform"/>
            <consortium name="The Broad Institute Genome Sequencing Center for Infectious Disease"/>
            <person name="Wu L."/>
            <person name="Ma J."/>
        </authorList>
    </citation>
    <scope>NUCLEOTIDE SEQUENCE [LARGE SCALE GENOMIC DNA]</scope>
    <source>
        <strain evidence="2">CGMCC 1.15475</strain>
    </source>
</reference>
<dbReference type="Proteomes" id="UP001597273">
    <property type="component" value="Unassembled WGS sequence"/>
</dbReference>
<evidence type="ECO:0000313" key="2">
    <source>
        <dbReference type="Proteomes" id="UP001597273"/>
    </source>
</evidence>
<keyword evidence="2" id="KW-1185">Reference proteome</keyword>
<dbReference type="Pfam" id="PF22558">
    <property type="entry name" value="REase-ARP"/>
    <property type="match status" value="1"/>
</dbReference>
<protein>
    <submittedName>
        <fullName evidence="1">Uncharacterized protein</fullName>
    </submittedName>
</protein>
<organism evidence="1 2">
    <name type="scientific">Planococcus chinensis</name>
    <dbReference type="NCBI Taxonomy" id="272917"/>
    <lineage>
        <taxon>Bacteria</taxon>
        <taxon>Bacillati</taxon>
        <taxon>Bacillota</taxon>
        <taxon>Bacilli</taxon>
        <taxon>Bacillales</taxon>
        <taxon>Caryophanaceae</taxon>
        <taxon>Planococcus</taxon>
    </lineage>
</organism>
<dbReference type="EMBL" id="JBHUFW010000004">
    <property type="protein sequence ID" value="MFD1861990.1"/>
    <property type="molecule type" value="Genomic_DNA"/>
</dbReference>
<evidence type="ECO:0000313" key="1">
    <source>
        <dbReference type="EMBL" id="MFD1861990.1"/>
    </source>
</evidence>
<dbReference type="InterPro" id="IPR054333">
    <property type="entry name" value="REase-ARP-assoc"/>
</dbReference>
<dbReference type="RefSeq" id="WP_204890956.1">
    <property type="nucleotide sequence ID" value="NZ_JBHUFW010000004.1"/>
</dbReference>
<proteinExistence type="predicted"/>
<accession>A0ABW4QEI4</accession>
<name>A0ABW4QEI4_9BACL</name>
<gene>
    <name evidence="1" type="ORF">ACFSDB_03570</name>
</gene>
<sequence>MAFKKDMEKHLSDYKVNRLGVEEPGNWGIDDYEHILPVSHKNLNLLEPYRIDLANHIEEKGINRHWGFHHLTSSQAVCLNFFYPIMKEKQLSALLEVLQLEDEDVKECSFEMEVAGGDGTNFDFYIELASGKKLFFEIKYTEDGFGKKKAGIDYRSKYDSYYQEGLAEKLKPGLDDYESFMDDYQLMRNISYIDETGENLLIIIYPEGNRKIRKEYDAVLANVIEPSYQPNIRLLTWEDVCTGVMEVLQDSNASGRLLNQYSDFAEKYLPLEGED</sequence>
<comment type="caution">
    <text evidence="1">The sequence shown here is derived from an EMBL/GenBank/DDBJ whole genome shotgun (WGS) entry which is preliminary data.</text>
</comment>